<name>A0AAW8TRZ8_9ENTE</name>
<comment type="caution">
    <text evidence="1">The sequence shown here is derived from an EMBL/GenBank/DDBJ whole genome shotgun (WGS) entry which is preliminary data.</text>
</comment>
<dbReference type="Proteomes" id="UP001255696">
    <property type="component" value="Unassembled WGS sequence"/>
</dbReference>
<protein>
    <submittedName>
        <fullName evidence="1">Uncharacterized protein</fullName>
    </submittedName>
</protein>
<evidence type="ECO:0000313" key="1">
    <source>
        <dbReference type="EMBL" id="MDT2796524.1"/>
    </source>
</evidence>
<sequence length="216" mass="25259">MMEILKDFAVIISIISMILGIKNNRDNKIQENNYRENRLRLEEQKQALFMQRKITDQLISRVNNRANILPFFHLVLDDNKIEVIVDEKKVKLTIGLINIGKESAANIIHVPIEKGSEKYYVVTKNEQPNLYHLYDYFSKYYALPGDLVEFSLVRKIPLEDNGLINDFIKFKIGFKDLLGNLYEQEFEFGYDNRFVKGYNLKNSTSIPLLIKESSSK</sequence>
<evidence type="ECO:0000313" key="2">
    <source>
        <dbReference type="Proteomes" id="UP001255696"/>
    </source>
</evidence>
<reference evidence="1" key="1">
    <citation type="submission" date="2023-03" db="EMBL/GenBank/DDBJ databases">
        <authorList>
            <person name="Shen W."/>
            <person name="Cai J."/>
        </authorList>
    </citation>
    <scope>NUCLEOTIDE SEQUENCE</scope>
    <source>
        <strain evidence="1">B245-2</strain>
    </source>
</reference>
<dbReference type="AlphaFoldDB" id="A0AAW8TRZ8"/>
<organism evidence="1 2">
    <name type="scientific">Enterococcus cecorum</name>
    <dbReference type="NCBI Taxonomy" id="44008"/>
    <lineage>
        <taxon>Bacteria</taxon>
        <taxon>Bacillati</taxon>
        <taxon>Bacillota</taxon>
        <taxon>Bacilli</taxon>
        <taxon>Lactobacillales</taxon>
        <taxon>Enterococcaceae</taxon>
        <taxon>Enterococcus</taxon>
    </lineage>
</organism>
<proteinExistence type="predicted"/>
<gene>
    <name evidence="1" type="ORF">P7H47_04580</name>
</gene>
<accession>A0AAW8TRZ8</accession>
<dbReference type="RefSeq" id="WP_282007544.1">
    <property type="nucleotide sequence ID" value="NZ_JARQBI010000008.1"/>
</dbReference>
<dbReference type="EMBL" id="JARQBI010000008">
    <property type="protein sequence ID" value="MDT2796524.1"/>
    <property type="molecule type" value="Genomic_DNA"/>
</dbReference>